<feature type="compositionally biased region" description="Basic and acidic residues" evidence="1">
    <location>
        <begin position="752"/>
        <end position="765"/>
    </location>
</feature>
<feature type="region of interest" description="Disordered" evidence="1">
    <location>
        <begin position="1"/>
        <end position="32"/>
    </location>
</feature>
<dbReference type="Proteomes" id="UP000825729">
    <property type="component" value="Unassembled WGS sequence"/>
</dbReference>
<feature type="region of interest" description="Disordered" evidence="1">
    <location>
        <begin position="202"/>
        <end position="224"/>
    </location>
</feature>
<accession>A0AAV7ED48</accession>
<organism evidence="2 3">
    <name type="scientific">Aristolochia fimbriata</name>
    <name type="common">White veined hardy Dutchman's pipe vine</name>
    <dbReference type="NCBI Taxonomy" id="158543"/>
    <lineage>
        <taxon>Eukaryota</taxon>
        <taxon>Viridiplantae</taxon>
        <taxon>Streptophyta</taxon>
        <taxon>Embryophyta</taxon>
        <taxon>Tracheophyta</taxon>
        <taxon>Spermatophyta</taxon>
        <taxon>Magnoliopsida</taxon>
        <taxon>Magnoliidae</taxon>
        <taxon>Piperales</taxon>
        <taxon>Aristolochiaceae</taxon>
        <taxon>Aristolochia</taxon>
    </lineage>
</organism>
<feature type="compositionally biased region" description="Basic and acidic residues" evidence="1">
    <location>
        <begin position="438"/>
        <end position="463"/>
    </location>
</feature>
<sequence length="794" mass="87058">MTERRSDWNDGETERARLERRRGFNEKGKKPWESEDKHLVPERIKSSFFTMIDGERFYIDVIAWGPSLAVKIAIKSTTHRSFIRIPVGGLGRFLEALKTVRKDNLPGKSKETCEGKLRTGIYIEGGRQLCRITELRGSTTVGSVTVPRTAKQYSGWNWLLDGLTTIKRSVEAAERDQRLPAAQEGTRPSLVEVSQTKSFAEAVSGRWKPGPVKQPDPIGRQHQSPITKEFSNGVISLTIDPNFVIQRQQQLLKCVVVETTRKIWNTGDLQSWIKGQWKLAEIPGLHRMGERKWLVQLASDEENDRILTLSEEIKGDELRSIEAWTPENGKATKVMELEVRGIPAHLWCPKILHEITGTVGNLLDVDKENLSGERIDCLGATVEVEELAPKVRMLALNLGDQVYNIRVRLKNVKKERKGERRRKLKITETPQSSATKTAGKDAAGEDKDEAAPARQGRPEKQQRPEAAANDQWIQGGLIRRGVKKVSSQNSNKFESGMRISRSKFLGISANLGKGSKKLPESNQKAGQEGSGREGNTDSGTKSDSVSGPDPEANPDGQPGTKSMADPNLNLNADPDTDAEVDPGADAEVDPGADAEVDPGADAEVDPGADAEVNPDTDAEVDPNADAEVDSNAGAAVDPDMAPDAEPNVEPHANMTTNLEANRNGNTAADLNAEPDVDQDADQGLNSKESLGAGSGADVDADSVASQVQEKPGEDLEEEEGLILDRVANCQGQERRKRKGDRRSPTPNLGADARSKRESSPREKLCRGWIKTPAKIEQGGKERSQDGWKKRKITE</sequence>
<feature type="compositionally biased region" description="Acidic residues" evidence="1">
    <location>
        <begin position="574"/>
        <end position="628"/>
    </location>
</feature>
<dbReference type="InterPro" id="IPR050972">
    <property type="entry name" value="SDr-like"/>
</dbReference>
<dbReference type="PANTHER" id="PTHR34403:SF8">
    <property type="entry name" value="TOL-PAL SYSTEM PROTEIN TOLA"/>
    <property type="match status" value="1"/>
</dbReference>
<feature type="compositionally biased region" description="Basic residues" evidence="1">
    <location>
        <begin position="414"/>
        <end position="424"/>
    </location>
</feature>
<feature type="compositionally biased region" description="Polar residues" evidence="1">
    <location>
        <begin position="536"/>
        <end position="545"/>
    </location>
</feature>
<dbReference type="AlphaFoldDB" id="A0AAV7ED48"/>
<proteinExistence type="predicted"/>
<feature type="region of interest" description="Disordered" evidence="1">
    <location>
        <begin position="510"/>
        <end position="794"/>
    </location>
</feature>
<evidence type="ECO:0000313" key="3">
    <source>
        <dbReference type="Proteomes" id="UP000825729"/>
    </source>
</evidence>
<protein>
    <recommendedName>
        <fullName evidence="4">DUF4283 domain-containing protein</fullName>
    </recommendedName>
</protein>
<dbReference type="EMBL" id="JAINDJ010000005">
    <property type="protein sequence ID" value="KAG9446753.1"/>
    <property type="molecule type" value="Genomic_DNA"/>
</dbReference>
<evidence type="ECO:0000256" key="1">
    <source>
        <dbReference type="SAM" id="MobiDB-lite"/>
    </source>
</evidence>
<feature type="region of interest" description="Disordered" evidence="1">
    <location>
        <begin position="414"/>
        <end position="497"/>
    </location>
</feature>
<reference evidence="2 3" key="1">
    <citation type="submission" date="2021-07" db="EMBL/GenBank/DDBJ databases">
        <title>The Aristolochia fimbriata genome: insights into angiosperm evolution, floral development and chemical biosynthesis.</title>
        <authorList>
            <person name="Jiao Y."/>
        </authorList>
    </citation>
    <scope>NUCLEOTIDE SEQUENCE [LARGE SCALE GENOMIC DNA]</scope>
    <source>
        <strain evidence="2">IBCAS-2021</strain>
        <tissue evidence="2">Leaf</tissue>
    </source>
</reference>
<evidence type="ECO:0008006" key="4">
    <source>
        <dbReference type="Google" id="ProtNLM"/>
    </source>
</evidence>
<dbReference type="PANTHER" id="PTHR34403">
    <property type="entry name" value="TOL-PAL SYSTEM PROTEIN TOLA"/>
    <property type="match status" value="1"/>
</dbReference>
<evidence type="ECO:0000313" key="2">
    <source>
        <dbReference type="EMBL" id="KAG9446753.1"/>
    </source>
</evidence>
<name>A0AAV7ED48_ARIFI</name>
<gene>
    <name evidence="2" type="ORF">H6P81_012881</name>
</gene>
<comment type="caution">
    <text evidence="2">The sequence shown here is derived from an EMBL/GenBank/DDBJ whole genome shotgun (WGS) entry which is preliminary data.</text>
</comment>
<keyword evidence="3" id="KW-1185">Reference proteome</keyword>
<feature type="compositionally biased region" description="Polar residues" evidence="1">
    <location>
        <begin position="653"/>
        <end position="668"/>
    </location>
</feature>
<feature type="compositionally biased region" description="Basic and acidic residues" evidence="1">
    <location>
        <begin position="777"/>
        <end position="794"/>
    </location>
</feature>